<dbReference type="GO" id="GO:0004806">
    <property type="term" value="F:triacylglycerol lipase activity"/>
    <property type="evidence" value="ECO:0007669"/>
    <property type="project" value="TreeGrafter"/>
</dbReference>
<keyword evidence="2 5" id="KW-0378">Hydrolase</keyword>
<feature type="active site" evidence="3">
    <location>
        <position position="144"/>
    </location>
</feature>
<name>A0AB39UT52_9GAMM</name>
<proteinExistence type="inferred from homology"/>
<dbReference type="SUPFAM" id="SSF53474">
    <property type="entry name" value="alpha/beta-Hydrolases"/>
    <property type="match status" value="1"/>
</dbReference>
<dbReference type="EMBL" id="CP154858">
    <property type="protein sequence ID" value="XDT71205.1"/>
    <property type="molecule type" value="Genomic_DNA"/>
</dbReference>
<evidence type="ECO:0000313" key="5">
    <source>
        <dbReference type="EMBL" id="XDT71205.1"/>
    </source>
</evidence>
<sequence length="303" mass="33675">MMVSRAEWIKTMIRNGMRFVPNTLEAYRFCSQQSFWLVHPSPHVQTDKVRHVSPNGVWVSHRHACSSRVVLYLHGGGYVIGSTRTHIELAGRLAKAAQAQIFMPEYRLAPEHPFPAALEDALAAYRYLLSEQIDPQRIVIAGDSAGGGLTLATLQAIRDAGLPSPACAVALSPWLDLSCSLCSQSPRRRHDPLITPERIRFFARQYASGQDPTHPGMSPLHGHMHDLPPTLIQVGEDEILLDECQAYARRARVHGSPVTLDVWPAMFHVWHFAARILPEGGHALRKIGAFVRECVPLPETDVA</sequence>
<feature type="domain" description="Alpha/beta hydrolase fold-3" evidence="4">
    <location>
        <begin position="70"/>
        <end position="271"/>
    </location>
</feature>
<dbReference type="InterPro" id="IPR013094">
    <property type="entry name" value="AB_hydrolase_3"/>
</dbReference>
<dbReference type="PROSITE" id="PS01173">
    <property type="entry name" value="LIPASE_GDXG_HIS"/>
    <property type="match status" value="1"/>
</dbReference>
<evidence type="ECO:0000256" key="3">
    <source>
        <dbReference type="PROSITE-ProRule" id="PRU10038"/>
    </source>
</evidence>
<organism evidence="5">
    <name type="scientific">Thermohahella caldifontis</name>
    <dbReference type="NCBI Taxonomy" id="3142973"/>
    <lineage>
        <taxon>Bacteria</taxon>
        <taxon>Pseudomonadati</taxon>
        <taxon>Pseudomonadota</taxon>
        <taxon>Gammaproteobacteria</taxon>
        <taxon>Oceanospirillales</taxon>
        <taxon>Hahellaceae</taxon>
        <taxon>Thermohahella</taxon>
    </lineage>
</organism>
<dbReference type="AlphaFoldDB" id="A0AB39UT52"/>
<dbReference type="Gene3D" id="3.40.50.1820">
    <property type="entry name" value="alpha/beta hydrolase"/>
    <property type="match status" value="1"/>
</dbReference>
<dbReference type="PANTHER" id="PTHR48081:SF30">
    <property type="entry name" value="ACETYL-HYDROLASE LIPR-RELATED"/>
    <property type="match status" value="1"/>
</dbReference>
<evidence type="ECO:0000259" key="4">
    <source>
        <dbReference type="Pfam" id="PF07859"/>
    </source>
</evidence>
<dbReference type="InterPro" id="IPR029058">
    <property type="entry name" value="AB_hydrolase_fold"/>
</dbReference>
<dbReference type="Pfam" id="PF07859">
    <property type="entry name" value="Abhydrolase_3"/>
    <property type="match status" value="1"/>
</dbReference>
<dbReference type="PANTHER" id="PTHR48081">
    <property type="entry name" value="AB HYDROLASE SUPERFAMILY PROTEIN C4A8.06C"/>
    <property type="match status" value="1"/>
</dbReference>
<evidence type="ECO:0000256" key="2">
    <source>
        <dbReference type="ARBA" id="ARBA00022801"/>
    </source>
</evidence>
<dbReference type="RefSeq" id="WP_369600243.1">
    <property type="nucleotide sequence ID" value="NZ_CP154858.1"/>
</dbReference>
<dbReference type="InterPro" id="IPR050300">
    <property type="entry name" value="GDXG_lipolytic_enzyme"/>
</dbReference>
<evidence type="ECO:0000256" key="1">
    <source>
        <dbReference type="ARBA" id="ARBA00010515"/>
    </source>
</evidence>
<dbReference type="PROSITE" id="PS01174">
    <property type="entry name" value="LIPASE_GDXG_SER"/>
    <property type="match status" value="1"/>
</dbReference>
<protein>
    <submittedName>
        <fullName evidence="5">Alpha/beta hydrolase</fullName>
    </submittedName>
</protein>
<dbReference type="InterPro" id="IPR033140">
    <property type="entry name" value="Lipase_GDXG_put_SER_AS"/>
</dbReference>
<gene>
    <name evidence="5" type="ORF">AAIA72_10345</name>
</gene>
<dbReference type="KEGG" id="tcd:AAIA72_10345"/>
<accession>A0AB39UT52</accession>
<comment type="similarity">
    <text evidence="1">Belongs to the 'GDXG' lipolytic enzyme family.</text>
</comment>
<dbReference type="InterPro" id="IPR002168">
    <property type="entry name" value="Lipase_GDXG_HIS_AS"/>
</dbReference>
<reference evidence="5" key="1">
    <citation type="submission" date="2024-05" db="EMBL/GenBank/DDBJ databases">
        <title>Genome sequencing of novel strain.</title>
        <authorList>
            <person name="Ganbat D."/>
            <person name="Ganbat S."/>
            <person name="Lee S.-J."/>
        </authorList>
    </citation>
    <scope>NUCLEOTIDE SEQUENCE</scope>
    <source>
        <strain evidence="5">SMD15-11</strain>
    </source>
</reference>